<keyword evidence="2" id="KW-0472">Membrane</keyword>
<keyword evidence="2" id="KW-0812">Transmembrane</keyword>
<feature type="transmembrane region" description="Helical" evidence="2">
    <location>
        <begin position="132"/>
        <end position="153"/>
    </location>
</feature>
<protein>
    <submittedName>
        <fullName evidence="3">Uncharacterized protein</fullName>
    </submittedName>
</protein>
<comment type="caution">
    <text evidence="3">The sequence shown here is derived from an EMBL/GenBank/DDBJ whole genome shotgun (WGS) entry which is preliminary data.</text>
</comment>
<feature type="transmembrane region" description="Helical" evidence="2">
    <location>
        <begin position="174"/>
        <end position="201"/>
    </location>
</feature>
<feature type="transmembrane region" description="Helical" evidence="2">
    <location>
        <begin position="610"/>
        <end position="633"/>
    </location>
</feature>
<dbReference type="AlphaFoldDB" id="A0A9P9WA65"/>
<feature type="region of interest" description="Disordered" evidence="1">
    <location>
        <begin position="1"/>
        <end position="37"/>
    </location>
</feature>
<evidence type="ECO:0000313" key="4">
    <source>
        <dbReference type="Proteomes" id="UP000829685"/>
    </source>
</evidence>
<accession>A0A9P9WA65</accession>
<evidence type="ECO:0000313" key="3">
    <source>
        <dbReference type="EMBL" id="KAI1854342.1"/>
    </source>
</evidence>
<keyword evidence="2" id="KW-1133">Transmembrane helix</keyword>
<evidence type="ECO:0000256" key="2">
    <source>
        <dbReference type="SAM" id="Phobius"/>
    </source>
</evidence>
<reference evidence="3" key="1">
    <citation type="submission" date="2021-03" db="EMBL/GenBank/DDBJ databases">
        <title>Revisited historic fungal species revealed as producer of novel bioactive compounds through whole genome sequencing and comparative genomics.</title>
        <authorList>
            <person name="Vignolle G.A."/>
            <person name="Hochenegger N."/>
            <person name="Mach R.L."/>
            <person name="Mach-Aigner A.R."/>
            <person name="Javad Rahimi M."/>
            <person name="Salim K.A."/>
            <person name="Chan C.M."/>
            <person name="Lim L.B.L."/>
            <person name="Cai F."/>
            <person name="Druzhinina I.S."/>
            <person name="U'Ren J.M."/>
            <person name="Derntl C."/>
        </authorList>
    </citation>
    <scope>NUCLEOTIDE SEQUENCE</scope>
    <source>
        <strain evidence="3">TUCIM 5799</strain>
    </source>
</reference>
<proteinExistence type="predicted"/>
<feature type="compositionally biased region" description="Polar residues" evidence="1">
    <location>
        <begin position="1"/>
        <end position="10"/>
    </location>
</feature>
<dbReference type="EMBL" id="JAFIMR010000054">
    <property type="protein sequence ID" value="KAI1854342.1"/>
    <property type="molecule type" value="Genomic_DNA"/>
</dbReference>
<evidence type="ECO:0000256" key="1">
    <source>
        <dbReference type="SAM" id="MobiDB-lite"/>
    </source>
</evidence>
<name>A0A9P9WA65_9PEZI</name>
<feature type="transmembrane region" description="Helical" evidence="2">
    <location>
        <begin position="95"/>
        <end position="112"/>
    </location>
</feature>
<gene>
    <name evidence="3" type="ORF">JX265_012511</name>
</gene>
<keyword evidence="4" id="KW-1185">Reference proteome</keyword>
<organism evidence="3 4">
    <name type="scientific">Neoarthrinium moseri</name>
    <dbReference type="NCBI Taxonomy" id="1658444"/>
    <lineage>
        <taxon>Eukaryota</taxon>
        <taxon>Fungi</taxon>
        <taxon>Dikarya</taxon>
        <taxon>Ascomycota</taxon>
        <taxon>Pezizomycotina</taxon>
        <taxon>Sordariomycetes</taxon>
        <taxon>Xylariomycetidae</taxon>
        <taxon>Amphisphaeriales</taxon>
        <taxon>Apiosporaceae</taxon>
        <taxon>Neoarthrinium</taxon>
    </lineage>
</organism>
<sequence>MSYGPLQSSIDPFDSEPRMAPTTYQSVPSLSDRPGRGVSHESVIEMKTVNSQSSLYRVTVRDPDVDSLDETMLNKTHQPDVVTDRSTVWMGNSRWNLIPDFLWLLLPIMFFGELQERPESPWASKVVLASTIAPSIWPLIFSAIVGGTLKAFADWKVERGLSLGTLEQIMGSRTLANTFVTSFNMRVFGLPTILLIALWSFNPLGSQASFRSVYLEQRSDTGTGTINYYSHNFTEQGSSGLEGSSSWNSMRSQIRAIYNSALFDLSSGLQFSKNTSDDYELILARLGGMDAAIARGSMDPWGNVRTPSLRRVPGYDPDDPERWLDVPPEQTTIGAASLIGSVVRGIPLDFTGSTAFTMGTNYHEFSCTSGDLLTQQTMPDWMEANYKNMIFHYNKSLDISQPNAFLTLLPSGSGGISTFFIDLLRENSSTQWPQPPRTLMFGSRASDDGNYFVTNCKEHLVYVDVNVTCASNGPSSRAQCNVVSIRQMPAALQPDLRADAFSSIMLYNKLEMLDPSGHPGQASLTELFMQDPPRFFVNGGNFIGIASNISNLSADVFSDRWTLMFNTIYDASRHLTATIGGDIFDVSEAKIKNVTSATQFPIASVYVINVPWMVVYFVSSTIMLSAAVITIAFRALCRAPEILGFVSSLTRDSPYFRDWGAETNSTDSGTRRARRLGMVKVMVGDANPGGDVGRMSFIPATDPSRLKVARPYD</sequence>
<dbReference type="Proteomes" id="UP000829685">
    <property type="component" value="Unassembled WGS sequence"/>
</dbReference>